<dbReference type="InterPro" id="IPR047167">
    <property type="entry name" value="NFE2-like"/>
</dbReference>
<dbReference type="Ensembl" id="ENSMMDT00005052014.1">
    <property type="protein sequence ID" value="ENSMMDP00005051009.1"/>
    <property type="gene ID" value="ENSMMDG00005023087.1"/>
</dbReference>
<comment type="similarity">
    <text evidence="1">Belongs to the bZIP family. CNC subfamily.</text>
</comment>
<feature type="compositionally biased region" description="Low complexity" evidence="8">
    <location>
        <begin position="628"/>
        <end position="638"/>
    </location>
</feature>
<reference evidence="10" key="1">
    <citation type="submission" date="2019-06" db="EMBL/GenBank/DDBJ databases">
        <authorList>
            <consortium name="Wellcome Sanger Institute Data Sharing"/>
        </authorList>
    </citation>
    <scope>NUCLEOTIDE SEQUENCE [LARGE SCALE GENOMIC DNA]</scope>
</reference>
<keyword evidence="3" id="KW-0238">DNA-binding</keyword>
<feature type="compositionally biased region" description="Polar residues" evidence="8">
    <location>
        <begin position="115"/>
        <end position="130"/>
    </location>
</feature>
<dbReference type="PANTHER" id="PTHR24411:SF8">
    <property type="entry name" value="NUCLEAR FACTOR ERYTHROID 2-RELATED FACTOR 3"/>
    <property type="match status" value="1"/>
</dbReference>
<dbReference type="PROSITE" id="PS50217">
    <property type="entry name" value="BZIP"/>
    <property type="match status" value="1"/>
</dbReference>
<evidence type="ECO:0000256" key="6">
    <source>
        <dbReference type="ARBA" id="ARBA00023242"/>
    </source>
</evidence>
<reference evidence="10" key="2">
    <citation type="submission" date="2025-08" db="UniProtKB">
        <authorList>
            <consortium name="Ensembl"/>
        </authorList>
    </citation>
    <scope>IDENTIFICATION</scope>
</reference>
<evidence type="ECO:0000313" key="11">
    <source>
        <dbReference type="Proteomes" id="UP000472263"/>
    </source>
</evidence>
<dbReference type="GO" id="GO:0000978">
    <property type="term" value="F:RNA polymerase II cis-regulatory region sequence-specific DNA binding"/>
    <property type="evidence" value="ECO:0007669"/>
    <property type="project" value="InterPro"/>
</dbReference>
<dbReference type="PANTHER" id="PTHR24411">
    <property type="entry name" value="NUCLEAR FACTOR ERYTHROID 2-RELATED FACTOR"/>
    <property type="match status" value="1"/>
</dbReference>
<evidence type="ECO:0000256" key="5">
    <source>
        <dbReference type="ARBA" id="ARBA00023163"/>
    </source>
</evidence>
<dbReference type="Proteomes" id="UP000472263">
    <property type="component" value="Chromosome 11"/>
</dbReference>
<dbReference type="GeneTree" id="ENSGT00950000182892"/>
<evidence type="ECO:0000256" key="1">
    <source>
        <dbReference type="ARBA" id="ARBA00008157"/>
    </source>
</evidence>
<organism evidence="10 11">
    <name type="scientific">Myripristis murdjan</name>
    <name type="common">pinecone soldierfish</name>
    <dbReference type="NCBI Taxonomy" id="586833"/>
    <lineage>
        <taxon>Eukaryota</taxon>
        <taxon>Metazoa</taxon>
        <taxon>Chordata</taxon>
        <taxon>Craniata</taxon>
        <taxon>Vertebrata</taxon>
        <taxon>Euteleostomi</taxon>
        <taxon>Actinopterygii</taxon>
        <taxon>Neopterygii</taxon>
        <taxon>Teleostei</taxon>
        <taxon>Neoteleostei</taxon>
        <taxon>Acanthomorphata</taxon>
        <taxon>Holocentriformes</taxon>
        <taxon>Holocentridae</taxon>
        <taxon>Myripristis</taxon>
    </lineage>
</organism>
<dbReference type="InterPro" id="IPR004826">
    <property type="entry name" value="bZIP_Maf"/>
</dbReference>
<accession>A0A668ARC4</accession>
<dbReference type="Pfam" id="PF03131">
    <property type="entry name" value="bZIP_Maf"/>
    <property type="match status" value="1"/>
</dbReference>
<feature type="region of interest" description="Disordered" evidence="8">
    <location>
        <begin position="111"/>
        <end position="163"/>
    </location>
</feature>
<keyword evidence="7" id="KW-0175">Coiled coil</keyword>
<evidence type="ECO:0000259" key="9">
    <source>
        <dbReference type="PROSITE" id="PS50217"/>
    </source>
</evidence>
<dbReference type="SUPFAM" id="SSF47454">
    <property type="entry name" value="A DNA-binding domain in eukaryotic transcription factors"/>
    <property type="match status" value="1"/>
</dbReference>
<feature type="domain" description="BZIP" evidence="9">
    <location>
        <begin position="531"/>
        <end position="576"/>
    </location>
</feature>
<dbReference type="InParanoid" id="A0A668ARC4"/>
<keyword evidence="4" id="KW-0010">Activator</keyword>
<dbReference type="AlphaFoldDB" id="A0A668ARC4"/>
<name>A0A668ARC4_9TELE</name>
<feature type="region of interest" description="Disordered" evidence="8">
    <location>
        <begin position="628"/>
        <end position="652"/>
    </location>
</feature>
<keyword evidence="2" id="KW-0805">Transcription regulation</keyword>
<dbReference type="InterPro" id="IPR008917">
    <property type="entry name" value="TF_DNA-bd_sf"/>
</dbReference>
<dbReference type="Gene3D" id="1.10.880.10">
    <property type="entry name" value="Transcription factor, Skn-1-like, DNA-binding domain"/>
    <property type="match status" value="1"/>
</dbReference>
<evidence type="ECO:0000256" key="2">
    <source>
        <dbReference type="ARBA" id="ARBA00023015"/>
    </source>
</evidence>
<dbReference type="FunCoup" id="A0A668ARC4">
    <property type="interactions" value="1"/>
</dbReference>
<reference evidence="10" key="3">
    <citation type="submission" date="2025-09" db="UniProtKB">
        <authorList>
            <consortium name="Ensembl"/>
        </authorList>
    </citation>
    <scope>IDENTIFICATION</scope>
</reference>
<dbReference type="PROSITE" id="PS00036">
    <property type="entry name" value="BZIP_BASIC"/>
    <property type="match status" value="1"/>
</dbReference>
<evidence type="ECO:0000256" key="4">
    <source>
        <dbReference type="ARBA" id="ARBA00023159"/>
    </source>
</evidence>
<dbReference type="CDD" id="cd14720">
    <property type="entry name" value="bZIP_NFE2-like"/>
    <property type="match status" value="1"/>
</dbReference>
<dbReference type="SMART" id="SM00338">
    <property type="entry name" value="BRLZ"/>
    <property type="match status" value="1"/>
</dbReference>
<feature type="coiled-coil region" evidence="7">
    <location>
        <begin position="549"/>
        <end position="583"/>
    </location>
</feature>
<keyword evidence="11" id="KW-1185">Reference proteome</keyword>
<dbReference type="GO" id="GO:0005634">
    <property type="term" value="C:nucleus"/>
    <property type="evidence" value="ECO:0007669"/>
    <property type="project" value="TreeGrafter"/>
</dbReference>
<keyword evidence="5" id="KW-0804">Transcription</keyword>
<dbReference type="OrthoDB" id="7458135at2759"/>
<keyword evidence="6" id="KW-0539">Nucleus</keyword>
<feature type="region of interest" description="Disordered" evidence="8">
    <location>
        <begin position="373"/>
        <end position="405"/>
    </location>
</feature>
<evidence type="ECO:0000256" key="8">
    <source>
        <dbReference type="SAM" id="MobiDB-lite"/>
    </source>
</evidence>
<sequence>MQIAKKYFTEGLIQFTILLSLIGVRVDVDSYLNGYFTPLLEINLGPSSAYIQTPFHSLRDTLDGYSVHPKCPELDYFFASRRLLDEVRTLGSPRFPTHLNAWLVHQVSAVDKTESGQPSNSDSIDTSSGLESPGDDASDDGQHLPDSGQEECQTAQRHGGQGPCTSGACGFLKDEDDAIAKEEEPVSFGQLAHSSTLEQESLLNGGIALSDPVPHHPPIDIEQHWSSFLSLSVTDLDDLDSLVPERLLDLDSDITSAISHDVSLRDAMVTRAGASESMQARPGQAIAQQQPPFFRLESTNSSYSDSSPGMTPSLAALPFASVCNVTRNVSSHGTLSGCLDEAVFDQINLLGLEGLDTIDVQLLDGVGSIDPQVLEDLDSDSGLSLESGSGGPASPGTSEVSSSSSSYCEDECGATGYSSEADSFPSKGIADYTTTWTPVDLSESVWHDHSYSSPAFFHQPSVATLPHKGIKEEPVSDEEEQRFEERELSRDELRARAMCIPFSALQIVNMPVEEFLEVLEGHGFSPEQVTLLRDIRRRGKNKLAAQNCRKRKLDAITGLQEEVARLQAQRDRLLREKQLTAKTMCAVGQQIEQLTRDVLARLRDDSGQPLSPDRFTLQCGANGRVVVQPVRRPTVSTTAGSKTDKRKKDKKQ</sequence>
<evidence type="ECO:0000256" key="7">
    <source>
        <dbReference type="SAM" id="Coils"/>
    </source>
</evidence>
<proteinExistence type="inferred from homology"/>
<evidence type="ECO:0000256" key="3">
    <source>
        <dbReference type="ARBA" id="ARBA00023125"/>
    </source>
</evidence>
<protein>
    <submittedName>
        <fullName evidence="10">Nfe2 like bZIP transcription factor 3</fullName>
    </submittedName>
</protein>
<dbReference type="GO" id="GO:0000981">
    <property type="term" value="F:DNA-binding transcription factor activity, RNA polymerase II-specific"/>
    <property type="evidence" value="ECO:0007669"/>
    <property type="project" value="TreeGrafter"/>
</dbReference>
<dbReference type="InterPro" id="IPR004827">
    <property type="entry name" value="bZIP"/>
</dbReference>
<dbReference type="FunFam" id="1.10.880.10:FF:000004">
    <property type="entry name" value="Nuclear factor, erythroid 2"/>
    <property type="match status" value="1"/>
</dbReference>
<evidence type="ECO:0000313" key="10">
    <source>
        <dbReference type="Ensembl" id="ENSMMDP00005051009.1"/>
    </source>
</evidence>
<gene>
    <name evidence="10" type="primary">NFE2L3</name>
    <name evidence="10" type="synonym">nfe2l3</name>
</gene>